<evidence type="ECO:0000256" key="5">
    <source>
        <dbReference type="ARBA" id="ARBA00022519"/>
    </source>
</evidence>
<keyword evidence="7 9" id="KW-1133">Transmembrane helix</keyword>
<feature type="transmembrane region" description="Helical" evidence="9">
    <location>
        <begin position="206"/>
        <end position="228"/>
    </location>
</feature>
<dbReference type="NCBIfam" id="TIGR01726">
    <property type="entry name" value="HEQRo_perm_3TM"/>
    <property type="match status" value="1"/>
</dbReference>
<dbReference type="EMBL" id="JBEWSZ010000007">
    <property type="protein sequence ID" value="MET2832103.1"/>
    <property type="molecule type" value="Genomic_DNA"/>
</dbReference>
<evidence type="ECO:0000256" key="8">
    <source>
        <dbReference type="ARBA" id="ARBA00023136"/>
    </source>
</evidence>
<feature type="transmembrane region" description="Helical" evidence="9">
    <location>
        <begin position="70"/>
        <end position="88"/>
    </location>
</feature>
<evidence type="ECO:0000256" key="2">
    <source>
        <dbReference type="ARBA" id="ARBA00010072"/>
    </source>
</evidence>
<reference evidence="11 12" key="1">
    <citation type="submission" date="2024-06" db="EMBL/GenBank/DDBJ databases">
        <authorList>
            <person name="Kim D.-U."/>
        </authorList>
    </citation>
    <scope>NUCLEOTIDE SEQUENCE [LARGE SCALE GENOMIC DNA]</scope>
    <source>
        <strain evidence="11 12">KACC15460</strain>
    </source>
</reference>
<dbReference type="PANTHER" id="PTHR30133">
    <property type="entry name" value="CATIONIC AMINO ACID TRANSPORTER, MEMBRANE COMPONENT"/>
    <property type="match status" value="1"/>
</dbReference>
<feature type="domain" description="ABC transmembrane type-1" evidence="10">
    <location>
        <begin position="25"/>
        <end position="225"/>
    </location>
</feature>
<evidence type="ECO:0000256" key="7">
    <source>
        <dbReference type="ARBA" id="ARBA00022989"/>
    </source>
</evidence>
<dbReference type="InterPro" id="IPR010065">
    <property type="entry name" value="AA_ABC_transptr_permease_3TM"/>
</dbReference>
<keyword evidence="6 9" id="KW-0812">Transmembrane</keyword>
<accession>A0ABV2DR11</accession>
<evidence type="ECO:0000256" key="6">
    <source>
        <dbReference type="ARBA" id="ARBA00022692"/>
    </source>
</evidence>
<gene>
    <name evidence="11" type="ORF">ABVQ20_34655</name>
</gene>
<evidence type="ECO:0000256" key="4">
    <source>
        <dbReference type="ARBA" id="ARBA00022475"/>
    </source>
</evidence>
<proteinExistence type="inferred from homology"/>
<dbReference type="RefSeq" id="WP_354464330.1">
    <property type="nucleotide sequence ID" value="NZ_JBEWSZ010000007.1"/>
</dbReference>
<comment type="subcellular location">
    <subcellularLocation>
        <location evidence="1">Cell inner membrane</location>
        <topology evidence="1">Multi-pass membrane protein</topology>
    </subcellularLocation>
    <subcellularLocation>
        <location evidence="9">Cell membrane</location>
        <topology evidence="9">Multi-pass membrane protein</topology>
    </subcellularLocation>
</comment>
<organism evidence="11 12">
    <name type="scientific">Mesorhizobium shangrilense</name>
    <dbReference type="NCBI Taxonomy" id="460060"/>
    <lineage>
        <taxon>Bacteria</taxon>
        <taxon>Pseudomonadati</taxon>
        <taxon>Pseudomonadota</taxon>
        <taxon>Alphaproteobacteria</taxon>
        <taxon>Hyphomicrobiales</taxon>
        <taxon>Phyllobacteriaceae</taxon>
        <taxon>Mesorhizobium</taxon>
    </lineage>
</organism>
<evidence type="ECO:0000256" key="1">
    <source>
        <dbReference type="ARBA" id="ARBA00004429"/>
    </source>
</evidence>
<evidence type="ECO:0000313" key="11">
    <source>
        <dbReference type="EMBL" id="MET2832103.1"/>
    </source>
</evidence>
<keyword evidence="5" id="KW-0997">Cell inner membrane</keyword>
<evidence type="ECO:0000256" key="3">
    <source>
        <dbReference type="ARBA" id="ARBA00022448"/>
    </source>
</evidence>
<dbReference type="Proteomes" id="UP001548832">
    <property type="component" value="Unassembled WGS sequence"/>
</dbReference>
<dbReference type="PROSITE" id="PS50928">
    <property type="entry name" value="ABC_TM1"/>
    <property type="match status" value="1"/>
</dbReference>
<dbReference type="InterPro" id="IPR051613">
    <property type="entry name" value="ABC_transp_permease_HisMQ"/>
</dbReference>
<evidence type="ECO:0000259" key="10">
    <source>
        <dbReference type="PROSITE" id="PS50928"/>
    </source>
</evidence>
<keyword evidence="3 9" id="KW-0813">Transport</keyword>
<feature type="transmembrane region" description="Helical" evidence="9">
    <location>
        <begin position="20"/>
        <end position="49"/>
    </location>
</feature>
<dbReference type="CDD" id="cd06261">
    <property type="entry name" value="TM_PBP2"/>
    <property type="match status" value="1"/>
</dbReference>
<dbReference type="InterPro" id="IPR000515">
    <property type="entry name" value="MetI-like"/>
</dbReference>
<feature type="transmembrane region" description="Helical" evidence="9">
    <location>
        <begin position="100"/>
        <end position="120"/>
    </location>
</feature>
<dbReference type="InterPro" id="IPR035906">
    <property type="entry name" value="MetI-like_sf"/>
</dbReference>
<keyword evidence="12" id="KW-1185">Reference proteome</keyword>
<comment type="similarity">
    <text evidence="2">Belongs to the binding-protein-dependent transport system permease family. HisMQ subfamily.</text>
</comment>
<dbReference type="SUPFAM" id="SSF161098">
    <property type="entry name" value="MetI-like"/>
    <property type="match status" value="1"/>
</dbReference>
<sequence length="239" mass="25299">MNDFRLTTVFSFAPDGWGPAMSAATAMTIAVAVTGFIAGAIIGAFGAWAKISGSTVVRALADGYTTVLRGIPDLLVIYLFYFGSSAILTPIGRLFGAQGFLSLPAFFAGAMAIAIVSGAYHTEVFRGAYQVVARGEIEAAYATGMSPALAFRRIIAPLTLRFAVPGLANIWQLVLKESSLISVTGLVEILRQAQIGAGSTKQPFSFFLAAAILYLLISSASGWALQYAERHFTRGLRRG</sequence>
<comment type="caution">
    <text evidence="11">The sequence shown here is derived from an EMBL/GenBank/DDBJ whole genome shotgun (WGS) entry which is preliminary data.</text>
</comment>
<keyword evidence="4" id="KW-1003">Cell membrane</keyword>
<dbReference type="Gene3D" id="1.10.3720.10">
    <property type="entry name" value="MetI-like"/>
    <property type="match status" value="1"/>
</dbReference>
<keyword evidence="8 9" id="KW-0472">Membrane</keyword>
<name>A0ABV2DR11_9HYPH</name>
<evidence type="ECO:0000256" key="9">
    <source>
        <dbReference type="RuleBase" id="RU363032"/>
    </source>
</evidence>
<evidence type="ECO:0000313" key="12">
    <source>
        <dbReference type="Proteomes" id="UP001548832"/>
    </source>
</evidence>
<dbReference type="Pfam" id="PF00528">
    <property type="entry name" value="BPD_transp_1"/>
    <property type="match status" value="1"/>
</dbReference>
<protein>
    <submittedName>
        <fullName evidence="11">ABC transporter permease subunit</fullName>
    </submittedName>
</protein>